<dbReference type="Gene3D" id="3.30.70.1820">
    <property type="entry name" value="L1 transposable element, RRM domain"/>
    <property type="match status" value="1"/>
</dbReference>
<dbReference type="EMBL" id="JANPWB010000016">
    <property type="protein sequence ID" value="KAJ1084182.1"/>
    <property type="molecule type" value="Genomic_DNA"/>
</dbReference>
<dbReference type="AlphaFoldDB" id="A0AAV7L148"/>
<gene>
    <name evidence="1" type="ORF">NDU88_004334</name>
</gene>
<organism evidence="1 2">
    <name type="scientific">Pleurodeles waltl</name>
    <name type="common">Iberian ribbed newt</name>
    <dbReference type="NCBI Taxonomy" id="8319"/>
    <lineage>
        <taxon>Eukaryota</taxon>
        <taxon>Metazoa</taxon>
        <taxon>Chordata</taxon>
        <taxon>Craniata</taxon>
        <taxon>Vertebrata</taxon>
        <taxon>Euteleostomi</taxon>
        <taxon>Amphibia</taxon>
        <taxon>Batrachia</taxon>
        <taxon>Caudata</taxon>
        <taxon>Salamandroidea</taxon>
        <taxon>Salamandridae</taxon>
        <taxon>Pleurodelinae</taxon>
        <taxon>Pleurodeles</taxon>
    </lineage>
</organism>
<proteinExistence type="predicted"/>
<sequence>METRTDIMETEVKTVVKQAAMQELQLSDIHWKLEDADNHQRHNNLRILGIKEGLEGQDARAYIVSLFKKAFPDFAGWNWDMEIQRAH</sequence>
<protein>
    <submittedName>
        <fullName evidence="1">Uncharacterized protein</fullName>
    </submittedName>
</protein>
<comment type="caution">
    <text evidence="1">The sequence shown here is derived from an EMBL/GenBank/DDBJ whole genome shotgun (WGS) entry which is preliminary data.</text>
</comment>
<keyword evidence="2" id="KW-1185">Reference proteome</keyword>
<evidence type="ECO:0000313" key="2">
    <source>
        <dbReference type="Proteomes" id="UP001066276"/>
    </source>
</evidence>
<evidence type="ECO:0000313" key="1">
    <source>
        <dbReference type="EMBL" id="KAJ1084182.1"/>
    </source>
</evidence>
<accession>A0AAV7L148</accession>
<name>A0AAV7L148_PLEWA</name>
<dbReference type="Proteomes" id="UP001066276">
    <property type="component" value="Chromosome 12"/>
</dbReference>
<reference evidence="1" key="1">
    <citation type="journal article" date="2022" name="bioRxiv">
        <title>Sequencing and chromosome-scale assembly of the giantPleurodeles waltlgenome.</title>
        <authorList>
            <person name="Brown T."/>
            <person name="Elewa A."/>
            <person name="Iarovenko S."/>
            <person name="Subramanian E."/>
            <person name="Araus A.J."/>
            <person name="Petzold A."/>
            <person name="Susuki M."/>
            <person name="Suzuki K.-i.T."/>
            <person name="Hayashi T."/>
            <person name="Toyoda A."/>
            <person name="Oliveira C."/>
            <person name="Osipova E."/>
            <person name="Leigh N.D."/>
            <person name="Simon A."/>
            <person name="Yun M.H."/>
        </authorList>
    </citation>
    <scope>NUCLEOTIDE SEQUENCE</scope>
    <source>
        <strain evidence="1">20211129_DDA</strain>
        <tissue evidence="1">Liver</tissue>
    </source>
</reference>